<sequence>MNIVEILEDKLLGNFYSRVSLGDTFDLYFDQFWLISQRIVAPQEEYLNEQLSSFKPAVEAIDKEDVAKSIMLTSTLRKK</sequence>
<accession>A0A0L0ESZ8</accession>
<dbReference type="PATRIC" id="fig|43658.6.peg.1816"/>
<organism evidence="1 2">
    <name type="scientific">Pseudoalteromonas rubra</name>
    <dbReference type="NCBI Taxonomy" id="43658"/>
    <lineage>
        <taxon>Bacteria</taxon>
        <taxon>Pseudomonadati</taxon>
        <taxon>Pseudomonadota</taxon>
        <taxon>Gammaproteobacteria</taxon>
        <taxon>Alteromonadales</taxon>
        <taxon>Pseudoalteromonadaceae</taxon>
        <taxon>Pseudoalteromonas</taxon>
    </lineage>
</organism>
<comment type="caution">
    <text evidence="1">The sequence shown here is derived from an EMBL/GenBank/DDBJ whole genome shotgun (WGS) entry which is preliminary data.</text>
</comment>
<evidence type="ECO:0000313" key="2">
    <source>
        <dbReference type="Proteomes" id="UP000036850"/>
    </source>
</evidence>
<dbReference type="Proteomes" id="UP000036850">
    <property type="component" value="Unassembled WGS sequence"/>
</dbReference>
<gene>
    <name evidence="1" type="ORF">AC626_10190</name>
</gene>
<protein>
    <submittedName>
        <fullName evidence="1">Uncharacterized protein</fullName>
    </submittedName>
</protein>
<dbReference type="AlphaFoldDB" id="A0A0L0ESZ8"/>
<evidence type="ECO:0000313" key="1">
    <source>
        <dbReference type="EMBL" id="KNC67531.1"/>
    </source>
</evidence>
<reference evidence="2" key="1">
    <citation type="submission" date="2015-07" db="EMBL/GenBank/DDBJ databases">
        <title>Draft genome sequence of a Pseudoalteromonas rubra strain, OCN096, isolated from Kaneohe Bay, Oahu, Hawaii.</title>
        <authorList>
            <person name="Beurmann S."/>
            <person name="Ushijima B."/>
            <person name="Belcaid M."/>
            <person name="Callahan S.M."/>
            <person name="Aeby G.S."/>
        </authorList>
    </citation>
    <scope>NUCLEOTIDE SEQUENCE [LARGE SCALE GENOMIC DNA]</scope>
    <source>
        <strain evidence="2">OCN096</strain>
    </source>
</reference>
<dbReference type="OrthoDB" id="883219at2"/>
<name>A0A0L0ESZ8_9GAMM</name>
<dbReference type="EMBL" id="LFZX01000063">
    <property type="protein sequence ID" value="KNC67531.1"/>
    <property type="molecule type" value="Genomic_DNA"/>
</dbReference>
<proteinExistence type="predicted"/>